<sequence>MAAVSGTQRLAIAILTGRVAQTRGKGNKRDARGDSTGRRSGITRVNGLLRLLGKASEHTEDRERVSAPRPSDTVPWASPSRVLSTVHKRGLRHQALRPVGRRRGDRSATFSRSQGCLSNGCMTG</sequence>
<evidence type="ECO:0000313" key="2">
    <source>
        <dbReference type="EMBL" id="RAK99840.1"/>
    </source>
</evidence>
<dbReference type="EMBL" id="KZ824444">
    <property type="protein sequence ID" value="RAK99840.1"/>
    <property type="molecule type" value="Genomic_DNA"/>
</dbReference>
<name>A0A395GW83_9EURO</name>
<feature type="compositionally biased region" description="Polar residues" evidence="1">
    <location>
        <begin position="108"/>
        <end position="124"/>
    </location>
</feature>
<organism evidence="2 3">
    <name type="scientific">Aspergillus ibericus CBS 121593</name>
    <dbReference type="NCBI Taxonomy" id="1448316"/>
    <lineage>
        <taxon>Eukaryota</taxon>
        <taxon>Fungi</taxon>
        <taxon>Dikarya</taxon>
        <taxon>Ascomycota</taxon>
        <taxon>Pezizomycotina</taxon>
        <taxon>Eurotiomycetes</taxon>
        <taxon>Eurotiomycetidae</taxon>
        <taxon>Eurotiales</taxon>
        <taxon>Aspergillaceae</taxon>
        <taxon>Aspergillus</taxon>
        <taxon>Aspergillus subgen. Circumdati</taxon>
    </lineage>
</organism>
<gene>
    <name evidence="2" type="ORF">BO80DRAFT_117008</name>
</gene>
<keyword evidence="3" id="KW-1185">Reference proteome</keyword>
<protein>
    <submittedName>
        <fullName evidence="2">Uncharacterized protein</fullName>
    </submittedName>
</protein>
<dbReference type="GeneID" id="37218328"/>
<dbReference type="Proteomes" id="UP000249402">
    <property type="component" value="Unassembled WGS sequence"/>
</dbReference>
<feature type="compositionally biased region" description="Basic residues" evidence="1">
    <location>
        <begin position="86"/>
        <end position="104"/>
    </location>
</feature>
<dbReference type="VEuPathDB" id="FungiDB:BO80DRAFT_117008"/>
<reference evidence="2 3" key="1">
    <citation type="submission" date="2018-02" db="EMBL/GenBank/DDBJ databases">
        <title>The genomes of Aspergillus section Nigri reveals drivers in fungal speciation.</title>
        <authorList>
            <consortium name="DOE Joint Genome Institute"/>
            <person name="Vesth T.C."/>
            <person name="Nybo J."/>
            <person name="Theobald S."/>
            <person name="Brandl J."/>
            <person name="Frisvad J.C."/>
            <person name="Nielsen K.F."/>
            <person name="Lyhne E.K."/>
            <person name="Kogle M.E."/>
            <person name="Kuo A."/>
            <person name="Riley R."/>
            <person name="Clum A."/>
            <person name="Nolan M."/>
            <person name="Lipzen A."/>
            <person name="Salamov A."/>
            <person name="Henrissat B."/>
            <person name="Wiebenga A."/>
            <person name="De vries R.P."/>
            <person name="Grigoriev I.V."/>
            <person name="Mortensen U.H."/>
            <person name="Andersen M.R."/>
            <person name="Baker S.E."/>
        </authorList>
    </citation>
    <scope>NUCLEOTIDE SEQUENCE [LARGE SCALE GENOMIC DNA]</scope>
    <source>
        <strain evidence="2 3">CBS 121593</strain>
    </source>
</reference>
<feature type="compositionally biased region" description="Basic and acidic residues" evidence="1">
    <location>
        <begin position="55"/>
        <end position="66"/>
    </location>
</feature>
<proteinExistence type="predicted"/>
<feature type="compositionally biased region" description="Basic and acidic residues" evidence="1">
    <location>
        <begin position="27"/>
        <end position="37"/>
    </location>
</feature>
<dbReference type="RefSeq" id="XP_025574168.1">
    <property type="nucleotide sequence ID" value="XM_025713463.1"/>
</dbReference>
<evidence type="ECO:0000256" key="1">
    <source>
        <dbReference type="SAM" id="MobiDB-lite"/>
    </source>
</evidence>
<evidence type="ECO:0000313" key="3">
    <source>
        <dbReference type="Proteomes" id="UP000249402"/>
    </source>
</evidence>
<dbReference type="AlphaFoldDB" id="A0A395GW83"/>
<accession>A0A395GW83</accession>
<feature type="region of interest" description="Disordered" evidence="1">
    <location>
        <begin position="18"/>
        <end position="124"/>
    </location>
</feature>